<comment type="caution">
    <text evidence="1">The sequence shown here is derived from an EMBL/GenBank/DDBJ whole genome shotgun (WGS) entry which is preliminary data.</text>
</comment>
<evidence type="ECO:0000313" key="1">
    <source>
        <dbReference type="EMBL" id="GIE13122.1"/>
    </source>
</evidence>
<dbReference type="AlphaFoldDB" id="A0A919J4A4"/>
<name>A0A919J4A4_9ACTN</name>
<gene>
    <name evidence="1" type="ORF">Afe05nite_49620</name>
</gene>
<evidence type="ECO:0000313" key="2">
    <source>
        <dbReference type="Proteomes" id="UP000598174"/>
    </source>
</evidence>
<dbReference type="EMBL" id="BOMM01000047">
    <property type="protein sequence ID" value="GIE13122.1"/>
    <property type="molecule type" value="Genomic_DNA"/>
</dbReference>
<proteinExistence type="predicted"/>
<sequence length="71" mass="7452">MAVSRPFTMIGHRTGDRAAVDGQAPTYAGPGATVVIINAVVNRVTVLSFQCFAFAPCRRGEGSQAVTVMKP</sequence>
<reference evidence="1" key="1">
    <citation type="submission" date="2021-01" db="EMBL/GenBank/DDBJ databases">
        <title>Whole genome shotgun sequence of Actinoplanes ferrugineus NBRC 15555.</title>
        <authorList>
            <person name="Komaki H."/>
            <person name="Tamura T."/>
        </authorList>
    </citation>
    <scope>NUCLEOTIDE SEQUENCE</scope>
    <source>
        <strain evidence="1">NBRC 15555</strain>
    </source>
</reference>
<protein>
    <submittedName>
        <fullName evidence="1">Uncharacterized protein</fullName>
    </submittedName>
</protein>
<dbReference type="Proteomes" id="UP000598174">
    <property type="component" value="Unassembled WGS sequence"/>
</dbReference>
<organism evidence="1 2">
    <name type="scientific">Paractinoplanes ferrugineus</name>
    <dbReference type="NCBI Taxonomy" id="113564"/>
    <lineage>
        <taxon>Bacteria</taxon>
        <taxon>Bacillati</taxon>
        <taxon>Actinomycetota</taxon>
        <taxon>Actinomycetes</taxon>
        <taxon>Micromonosporales</taxon>
        <taxon>Micromonosporaceae</taxon>
        <taxon>Paractinoplanes</taxon>
    </lineage>
</organism>
<accession>A0A919J4A4</accession>
<keyword evidence="2" id="KW-1185">Reference proteome</keyword>